<accession>A0ACC3AS19</accession>
<dbReference type="Proteomes" id="UP001177260">
    <property type="component" value="Unassembled WGS sequence"/>
</dbReference>
<dbReference type="EMBL" id="JAOPJF010000087">
    <property type="protein sequence ID" value="KAK1140257.1"/>
    <property type="molecule type" value="Genomic_DNA"/>
</dbReference>
<reference evidence="1 2" key="1">
    <citation type="journal article" date="2023" name="ACS Omega">
        <title>Identification of the Neoaspergillic Acid Biosynthesis Gene Cluster by Establishing an In Vitro CRISPR-Ribonucleoprotein Genetic System in Aspergillus melleus.</title>
        <authorList>
            <person name="Yuan B."/>
            <person name="Grau M.F."/>
            <person name="Murata R.M."/>
            <person name="Torok T."/>
            <person name="Venkateswaran K."/>
            <person name="Stajich J.E."/>
            <person name="Wang C.C.C."/>
        </authorList>
    </citation>
    <scope>NUCLEOTIDE SEQUENCE [LARGE SCALE GENOMIC DNA]</scope>
    <source>
        <strain evidence="1 2">IMV 1140</strain>
    </source>
</reference>
<name>A0ACC3AS19_9EURO</name>
<evidence type="ECO:0000313" key="2">
    <source>
        <dbReference type="Proteomes" id="UP001177260"/>
    </source>
</evidence>
<keyword evidence="2" id="KW-1185">Reference proteome</keyword>
<proteinExistence type="predicted"/>
<protein>
    <submittedName>
        <fullName evidence="1">Pre-rRNA processing and 40S ribosomal subunit assembly</fullName>
    </submittedName>
</protein>
<sequence length="226" mass="25306">MVGKRKRDSAVVSRPTTAEDEETNTTPPIDTNPHDVFRKFFEAQFQPLDLPGDQTKHDEDESEEETDEEDSEGSESGSEWGGVSEEDDGNNKVEVVEHQALSRKKGDLLDKKARKAFMTAKPPSLASNPTAQKPTPKKAEKSEEDKSNDADDLKNDLALQRLLKESHLLESASELAPTGKNRLKALDLRMQTLGAKESLYKQNMPSSHRRGPLVWEYDVLPHARGW</sequence>
<organism evidence="1 2">
    <name type="scientific">Aspergillus melleus</name>
    <dbReference type="NCBI Taxonomy" id="138277"/>
    <lineage>
        <taxon>Eukaryota</taxon>
        <taxon>Fungi</taxon>
        <taxon>Dikarya</taxon>
        <taxon>Ascomycota</taxon>
        <taxon>Pezizomycotina</taxon>
        <taxon>Eurotiomycetes</taxon>
        <taxon>Eurotiomycetidae</taxon>
        <taxon>Eurotiales</taxon>
        <taxon>Aspergillaceae</taxon>
        <taxon>Aspergillus</taxon>
        <taxon>Aspergillus subgen. Circumdati</taxon>
    </lineage>
</organism>
<gene>
    <name evidence="1" type="primary">FAF1</name>
    <name evidence="1" type="ORF">N8T08_010554</name>
</gene>
<evidence type="ECO:0000313" key="1">
    <source>
        <dbReference type="EMBL" id="KAK1140257.1"/>
    </source>
</evidence>
<comment type="caution">
    <text evidence="1">The sequence shown here is derived from an EMBL/GenBank/DDBJ whole genome shotgun (WGS) entry which is preliminary data.</text>
</comment>